<evidence type="ECO:0000313" key="4">
    <source>
        <dbReference type="Proteomes" id="UP001056132"/>
    </source>
</evidence>
<proteinExistence type="predicted"/>
<feature type="domain" description="BON" evidence="2">
    <location>
        <begin position="207"/>
        <end position="275"/>
    </location>
</feature>
<feature type="compositionally biased region" description="Basic and acidic residues" evidence="1">
    <location>
        <begin position="1"/>
        <end position="14"/>
    </location>
</feature>
<dbReference type="PANTHER" id="PTHR34606:SF15">
    <property type="entry name" value="BON DOMAIN-CONTAINING PROTEIN"/>
    <property type="match status" value="1"/>
</dbReference>
<evidence type="ECO:0000256" key="1">
    <source>
        <dbReference type="SAM" id="MobiDB-lite"/>
    </source>
</evidence>
<evidence type="ECO:0000259" key="2">
    <source>
        <dbReference type="PROSITE" id="PS50914"/>
    </source>
</evidence>
<dbReference type="KEGG" id="ccam:M5D45_22870"/>
<feature type="compositionally biased region" description="Basic and acidic residues" evidence="1">
    <location>
        <begin position="102"/>
        <end position="112"/>
    </location>
</feature>
<dbReference type="AlphaFoldDB" id="A0AAE9I807"/>
<dbReference type="PANTHER" id="PTHR34606">
    <property type="entry name" value="BON DOMAIN-CONTAINING PROTEIN"/>
    <property type="match status" value="1"/>
</dbReference>
<dbReference type="EMBL" id="CP097331">
    <property type="protein sequence ID" value="URF08000.1"/>
    <property type="molecule type" value="Genomic_DNA"/>
</dbReference>
<sequence length="282" mass="31872">MKRLDDYGQRRWPDQRYGGSEQGYGHVPGDDRNWRGRDLSGGRYGNTRDRNPYDASDNAWNAPEDSVRDGGAWRRGRTEGSQWGRQGNQARGGPVYYPARSTFDENRDESAPHNRGYVTAYSSGYEDGYQAASRSPADVPARGADSYPPPHESQPHEPHQPYQPPRGYEADAGRNYRQRSRGDQSFGQERSPYGYSRRVGPKNYTRSDERIREELCERLAHESGLDVSEVDVTVMGSIVTLTGSVDNRRTKYEVEDIADDTFGVTDVINKLHIRPYGVLASE</sequence>
<dbReference type="Pfam" id="PF04972">
    <property type="entry name" value="BON"/>
    <property type="match status" value="1"/>
</dbReference>
<dbReference type="Gene3D" id="3.30.1340.30">
    <property type="match status" value="1"/>
</dbReference>
<feature type="compositionally biased region" description="Basic and acidic residues" evidence="1">
    <location>
        <begin position="65"/>
        <end position="78"/>
    </location>
</feature>
<dbReference type="InterPro" id="IPR051686">
    <property type="entry name" value="Lipoprotein_DolP"/>
</dbReference>
<reference evidence="3" key="2">
    <citation type="submission" date="2022-05" db="EMBL/GenBank/DDBJ databases">
        <authorList>
            <person name="Kunte H.-J."/>
        </authorList>
    </citation>
    <scope>NUCLEOTIDE SEQUENCE</scope>
    <source>
        <strain evidence="3">G5</strain>
    </source>
</reference>
<feature type="compositionally biased region" description="Basic and acidic residues" evidence="1">
    <location>
        <begin position="28"/>
        <end position="52"/>
    </location>
</feature>
<organism evidence="3 4">
    <name type="scientific">Cupriavidus campinensis</name>
    <dbReference type="NCBI Taxonomy" id="151783"/>
    <lineage>
        <taxon>Bacteria</taxon>
        <taxon>Pseudomonadati</taxon>
        <taxon>Pseudomonadota</taxon>
        <taxon>Betaproteobacteria</taxon>
        <taxon>Burkholderiales</taxon>
        <taxon>Burkholderiaceae</taxon>
        <taxon>Cupriavidus</taxon>
    </lineage>
</organism>
<gene>
    <name evidence="3" type="ORF">M5D45_22870</name>
</gene>
<evidence type="ECO:0000313" key="3">
    <source>
        <dbReference type="EMBL" id="URF08000.1"/>
    </source>
</evidence>
<dbReference type="Proteomes" id="UP001056132">
    <property type="component" value="Chromosome 2"/>
</dbReference>
<dbReference type="InterPro" id="IPR007055">
    <property type="entry name" value="BON_dom"/>
</dbReference>
<feature type="region of interest" description="Disordered" evidence="1">
    <location>
        <begin position="1"/>
        <end position="206"/>
    </location>
</feature>
<protein>
    <submittedName>
        <fullName evidence="3">BON domain-containing protein</fullName>
    </submittedName>
</protein>
<dbReference type="PROSITE" id="PS50914">
    <property type="entry name" value="BON"/>
    <property type="match status" value="1"/>
</dbReference>
<dbReference type="RefSeq" id="WP_211942563.1">
    <property type="nucleotide sequence ID" value="NZ_CAJPVH010000001.1"/>
</dbReference>
<accession>A0AAE9I807</accession>
<feature type="compositionally biased region" description="Polar residues" evidence="1">
    <location>
        <begin position="79"/>
        <end position="89"/>
    </location>
</feature>
<reference evidence="3" key="1">
    <citation type="journal article" date="2022" name="Microbiol. Resour. Announc.">
        <title>Genome Sequence of Cupriavidus campinensis Strain G5, a Member of a Bacterial Consortium Capable of Polyethylene Degradation.</title>
        <authorList>
            <person name="Schneider B."/>
            <person name="Pfeiffer F."/>
            <person name="Dyall-Smith M."/>
            <person name="Kunte H.J."/>
        </authorList>
    </citation>
    <scope>NUCLEOTIDE SEQUENCE</scope>
    <source>
        <strain evidence="3">G5</strain>
    </source>
</reference>
<name>A0AAE9I807_9BURK</name>